<evidence type="ECO:0000313" key="5">
    <source>
        <dbReference type="EMBL" id="PIV08451.1"/>
    </source>
</evidence>
<gene>
    <name evidence="5" type="ORF">COS52_02625</name>
</gene>
<keyword evidence="2" id="KW-0328">Glycosyltransferase</keyword>
<comment type="similarity">
    <text evidence="1">Belongs to the glycosyltransferase 2 family.</text>
</comment>
<feature type="domain" description="Glycosyltransferase 2-like" evidence="4">
    <location>
        <begin position="7"/>
        <end position="211"/>
    </location>
</feature>
<dbReference type="PANTHER" id="PTHR43179:SF12">
    <property type="entry name" value="GALACTOFURANOSYLTRANSFERASE GLFT2"/>
    <property type="match status" value="1"/>
</dbReference>
<evidence type="ECO:0000313" key="6">
    <source>
        <dbReference type="Proteomes" id="UP000230119"/>
    </source>
</evidence>
<evidence type="ECO:0000256" key="1">
    <source>
        <dbReference type="ARBA" id="ARBA00006739"/>
    </source>
</evidence>
<protein>
    <recommendedName>
        <fullName evidence="4">Glycosyltransferase 2-like domain-containing protein</fullName>
    </recommendedName>
</protein>
<evidence type="ECO:0000259" key="4">
    <source>
        <dbReference type="Pfam" id="PF00535"/>
    </source>
</evidence>
<name>A0A2M7BSK6_9BACT</name>
<accession>A0A2M7BSK6</accession>
<dbReference type="Proteomes" id="UP000230119">
    <property type="component" value="Unassembled WGS sequence"/>
</dbReference>
<proteinExistence type="inferred from homology"/>
<comment type="caution">
    <text evidence="5">The sequence shown here is derived from an EMBL/GenBank/DDBJ whole genome shotgun (WGS) entry which is preliminary data.</text>
</comment>
<evidence type="ECO:0000256" key="3">
    <source>
        <dbReference type="ARBA" id="ARBA00022679"/>
    </source>
</evidence>
<dbReference type="InterPro" id="IPR001173">
    <property type="entry name" value="Glyco_trans_2-like"/>
</dbReference>
<dbReference type="Gene3D" id="3.90.550.10">
    <property type="entry name" value="Spore Coat Polysaccharide Biosynthesis Protein SpsA, Chain A"/>
    <property type="match status" value="1"/>
</dbReference>
<keyword evidence="3" id="KW-0808">Transferase</keyword>
<evidence type="ECO:0000256" key="2">
    <source>
        <dbReference type="ARBA" id="ARBA00022676"/>
    </source>
</evidence>
<sequence length="354" mass="40904">MQLPFCSIIVLNYQGERIIRATLESLSKLSYPKDRFEVIVVDNNSRDKSREVIENYIDSRLRGNDTLVPTANDPSTSLRVNYPLTTLYLDKNLGFAGGNNEGIRIAKGTYVVLLNNDCIVDPSWLTELVKVAEKDEKIFAVGSKVYLQQTNKIQNAGIIMFEDGYGGDVGAVVKNHTQNYAEDIGQYNREKETYAACAVAALYRKSILDRIGLLDDAFFMYYEDVELSERARMRGFKIMYAPHAIVHHDHAASSGEWSNFFIYQSELGRLLHVFFWFPQRIFWREYLKFFGKSLLRIPLGIRRNKLNQQSQYIKISLFIVFHLVELCKKRNKKHEGIPKGVIEKNYQSIKDNKR</sequence>
<reference evidence="6" key="1">
    <citation type="submission" date="2017-09" db="EMBL/GenBank/DDBJ databases">
        <title>Depth-based differentiation of microbial function through sediment-hosted aquifers and enrichment of novel symbionts in the deep terrestrial subsurface.</title>
        <authorList>
            <person name="Probst A.J."/>
            <person name="Ladd B."/>
            <person name="Jarett J.K."/>
            <person name="Geller-Mcgrath D.E."/>
            <person name="Sieber C.M.K."/>
            <person name="Emerson J.B."/>
            <person name="Anantharaman K."/>
            <person name="Thomas B.C."/>
            <person name="Malmstrom R."/>
            <person name="Stieglmeier M."/>
            <person name="Klingl A."/>
            <person name="Woyke T."/>
            <person name="Ryan C.M."/>
            <person name="Banfield J.F."/>
        </authorList>
    </citation>
    <scope>NUCLEOTIDE SEQUENCE [LARGE SCALE GENOMIC DNA]</scope>
</reference>
<dbReference type="SUPFAM" id="SSF53448">
    <property type="entry name" value="Nucleotide-diphospho-sugar transferases"/>
    <property type="match status" value="1"/>
</dbReference>
<dbReference type="PANTHER" id="PTHR43179">
    <property type="entry name" value="RHAMNOSYLTRANSFERASE WBBL"/>
    <property type="match status" value="1"/>
</dbReference>
<dbReference type="Pfam" id="PF00535">
    <property type="entry name" value="Glycos_transf_2"/>
    <property type="match status" value="1"/>
</dbReference>
<dbReference type="EMBL" id="PEVA01000115">
    <property type="protein sequence ID" value="PIV08451.1"/>
    <property type="molecule type" value="Genomic_DNA"/>
</dbReference>
<organism evidence="5 6">
    <name type="scientific">Candidatus Roizmanbacteria bacterium CG03_land_8_20_14_0_80_39_12</name>
    <dbReference type="NCBI Taxonomy" id="1974847"/>
    <lineage>
        <taxon>Bacteria</taxon>
        <taxon>Candidatus Roizmaniibacteriota</taxon>
    </lineage>
</organism>
<dbReference type="InterPro" id="IPR029044">
    <property type="entry name" value="Nucleotide-diphossugar_trans"/>
</dbReference>
<dbReference type="GO" id="GO:0016757">
    <property type="term" value="F:glycosyltransferase activity"/>
    <property type="evidence" value="ECO:0007669"/>
    <property type="project" value="UniProtKB-KW"/>
</dbReference>
<dbReference type="CDD" id="cd04186">
    <property type="entry name" value="GT_2_like_c"/>
    <property type="match status" value="1"/>
</dbReference>
<dbReference type="AlphaFoldDB" id="A0A2M7BSK6"/>